<keyword evidence="2" id="KW-1133">Transmembrane helix</keyword>
<feature type="region of interest" description="Disordered" evidence="1">
    <location>
        <begin position="134"/>
        <end position="156"/>
    </location>
</feature>
<feature type="transmembrane region" description="Helical" evidence="2">
    <location>
        <begin position="12"/>
        <end position="30"/>
    </location>
</feature>
<proteinExistence type="predicted"/>
<organism evidence="3">
    <name type="scientific">uncultured Pleomorphomonas sp</name>
    <dbReference type="NCBI Taxonomy" id="442121"/>
    <lineage>
        <taxon>Bacteria</taxon>
        <taxon>Pseudomonadati</taxon>
        <taxon>Pseudomonadota</taxon>
        <taxon>Alphaproteobacteria</taxon>
        <taxon>Hyphomicrobiales</taxon>
        <taxon>Pleomorphomonadaceae</taxon>
        <taxon>Pleomorphomonas</taxon>
        <taxon>environmental samples</taxon>
    </lineage>
</organism>
<dbReference type="EMBL" id="FMJD01000008">
    <property type="protein sequence ID" value="SCM76205.1"/>
    <property type="molecule type" value="Genomic_DNA"/>
</dbReference>
<reference evidence="3" key="1">
    <citation type="submission" date="2016-08" db="EMBL/GenBank/DDBJ databases">
        <authorList>
            <person name="Seilhamer J.J."/>
        </authorList>
    </citation>
    <scope>NUCLEOTIDE SEQUENCE</scope>
    <source>
        <strain evidence="3">86</strain>
    </source>
</reference>
<keyword evidence="2" id="KW-0812">Transmembrane</keyword>
<accession>A0A212LF87</accession>
<evidence type="ECO:0000313" key="3">
    <source>
        <dbReference type="EMBL" id="SCM76205.1"/>
    </source>
</evidence>
<sequence>MARGTISLLHGLVLVGLLIAAVALATWWGALWPLDLGFSARMAAGGFVLLLFGWGPLWLAPLLVSALLNRHWQRLALWPFAVLAMIALHAAFGPARGFMAIDRLGMAGALDLYALPAAMAVLLGSALREGFRRKSTSDVPDRAGPVTAGGVQSRSG</sequence>
<feature type="transmembrane region" description="Helical" evidence="2">
    <location>
        <begin position="42"/>
        <end position="68"/>
    </location>
</feature>
<evidence type="ECO:0000256" key="2">
    <source>
        <dbReference type="SAM" id="Phobius"/>
    </source>
</evidence>
<dbReference type="AlphaFoldDB" id="A0A212LF87"/>
<keyword evidence="2" id="KW-0472">Membrane</keyword>
<evidence type="ECO:0008006" key="4">
    <source>
        <dbReference type="Google" id="ProtNLM"/>
    </source>
</evidence>
<feature type="transmembrane region" description="Helical" evidence="2">
    <location>
        <begin position="104"/>
        <end position="127"/>
    </location>
</feature>
<gene>
    <name evidence="3" type="ORF">KL86PLE_40010</name>
</gene>
<protein>
    <recommendedName>
        <fullName evidence="4">Transmembrane protein</fullName>
    </recommendedName>
</protein>
<dbReference type="RefSeq" id="WP_288196437.1">
    <property type="nucleotide sequence ID" value="NZ_LT608334.1"/>
</dbReference>
<name>A0A212LF87_9HYPH</name>
<feature type="transmembrane region" description="Helical" evidence="2">
    <location>
        <begin position="75"/>
        <end position="92"/>
    </location>
</feature>
<evidence type="ECO:0000256" key="1">
    <source>
        <dbReference type="SAM" id="MobiDB-lite"/>
    </source>
</evidence>